<sequence length="642" mass="71103">MIGVVFDSHLQRDIDDAVAMNLDGFALNIGDPSQDYVEDSVRRLMDYADKNHPNFKLFFSLDVWAAGAAGKYLCDQFFGHPAYLKYGPNSYPFVGTFSDGGLTNEEWLEWNKAYGDEIYFVPDFDGTLGYYEADPGWWYYWGTKVVDGVFSWESAWQSRAGFGGGFPGDVSLDATVIAGARENNATYMMPLSPLRFKDSYHTNLYRPGEQNLVDRMVNILNMDDKPDFIQVISWNDGPESHYIGNLWFEQNGDFEPNIYANPDNTTHNAWRELIRSFSIVWKAGGSKEEMLPVTGTPEGALWYRKILKHTQCPNEGSSEYNGKPDGFERGEDVLNWAILMPASIQNGEVRLYSAGNQILSYQLLPGLNYGRAGPISPGHQKMEVVVDDKVLYWAAGGQCVSNDCPDCIYNMNPVVVELRDEEFGIGDECEPQKGCNQYPPGGDIPGYVPGYDWPVDPGLYNEPTKTVGCIPPCTLIIPPTPLSTPFVISDWPPITTTLLSSEQGGNVFEITTTWEVPPFTITEVSFFPVSIDPTDTIYWTFTPMQSITPPPINTTLPPNFTPFPPSQYPVPPVYGDVGSPTFPPSGVPKTDCPSASTATSLCLGRLVSSLCLAGLGSLDPLTRFRSFPSRLAGWITALLSPP</sequence>
<proteinExistence type="predicted"/>
<protein>
    <submittedName>
        <fullName evidence="1">Glycoside hydrolase family 71 protein</fullName>
    </submittedName>
</protein>
<evidence type="ECO:0000313" key="1">
    <source>
        <dbReference type="EMBL" id="KAF1988458.1"/>
    </source>
</evidence>
<dbReference type="Pfam" id="PF03659">
    <property type="entry name" value="Glyco_hydro_71"/>
    <property type="match status" value="1"/>
</dbReference>
<dbReference type="GO" id="GO:0051118">
    <property type="term" value="F:glucan endo-1,3-alpha-glucosidase activity"/>
    <property type="evidence" value="ECO:0007669"/>
    <property type="project" value="InterPro"/>
</dbReference>
<evidence type="ECO:0000313" key="2">
    <source>
        <dbReference type="Proteomes" id="UP000800041"/>
    </source>
</evidence>
<accession>A0A6G1H673</accession>
<dbReference type="CDD" id="cd11577">
    <property type="entry name" value="GH71"/>
    <property type="match status" value="1"/>
</dbReference>
<dbReference type="Proteomes" id="UP000800041">
    <property type="component" value="Unassembled WGS sequence"/>
</dbReference>
<keyword evidence="2" id="KW-1185">Reference proteome</keyword>
<keyword evidence="1" id="KW-0378">Hydrolase</keyword>
<dbReference type="InterPro" id="IPR005197">
    <property type="entry name" value="Glyco_hydro_71"/>
</dbReference>
<dbReference type="AlphaFoldDB" id="A0A6G1H673"/>
<gene>
    <name evidence="1" type="ORF">K402DRAFT_351600</name>
</gene>
<dbReference type="Gene3D" id="3.20.20.80">
    <property type="entry name" value="Glycosidases"/>
    <property type="match status" value="1"/>
</dbReference>
<organism evidence="1 2">
    <name type="scientific">Aulographum hederae CBS 113979</name>
    <dbReference type="NCBI Taxonomy" id="1176131"/>
    <lineage>
        <taxon>Eukaryota</taxon>
        <taxon>Fungi</taxon>
        <taxon>Dikarya</taxon>
        <taxon>Ascomycota</taxon>
        <taxon>Pezizomycotina</taxon>
        <taxon>Dothideomycetes</taxon>
        <taxon>Pleosporomycetidae</taxon>
        <taxon>Aulographales</taxon>
        <taxon>Aulographaceae</taxon>
    </lineage>
</organism>
<name>A0A6G1H673_9PEZI</name>
<dbReference type="OrthoDB" id="3257981at2759"/>
<reference evidence="1" key="1">
    <citation type="journal article" date="2020" name="Stud. Mycol.">
        <title>101 Dothideomycetes genomes: a test case for predicting lifestyles and emergence of pathogens.</title>
        <authorList>
            <person name="Haridas S."/>
            <person name="Albert R."/>
            <person name="Binder M."/>
            <person name="Bloem J."/>
            <person name="Labutti K."/>
            <person name="Salamov A."/>
            <person name="Andreopoulos B."/>
            <person name="Baker S."/>
            <person name="Barry K."/>
            <person name="Bills G."/>
            <person name="Bluhm B."/>
            <person name="Cannon C."/>
            <person name="Castanera R."/>
            <person name="Culley D."/>
            <person name="Daum C."/>
            <person name="Ezra D."/>
            <person name="Gonzalez J."/>
            <person name="Henrissat B."/>
            <person name="Kuo A."/>
            <person name="Liang C."/>
            <person name="Lipzen A."/>
            <person name="Lutzoni F."/>
            <person name="Magnuson J."/>
            <person name="Mondo S."/>
            <person name="Nolan M."/>
            <person name="Ohm R."/>
            <person name="Pangilinan J."/>
            <person name="Park H.-J."/>
            <person name="Ramirez L."/>
            <person name="Alfaro M."/>
            <person name="Sun H."/>
            <person name="Tritt A."/>
            <person name="Yoshinaga Y."/>
            <person name="Zwiers L.-H."/>
            <person name="Turgeon B."/>
            <person name="Goodwin S."/>
            <person name="Spatafora J."/>
            <person name="Crous P."/>
            <person name="Grigoriev I."/>
        </authorList>
    </citation>
    <scope>NUCLEOTIDE SEQUENCE</scope>
    <source>
        <strain evidence="1">CBS 113979</strain>
    </source>
</reference>
<dbReference type="EMBL" id="ML977148">
    <property type="protein sequence ID" value="KAF1988458.1"/>
    <property type="molecule type" value="Genomic_DNA"/>
</dbReference>